<name>A0ABS3EAA2_9GAMM</name>
<dbReference type="PANTHER" id="PTHR32022:SF10">
    <property type="entry name" value="D-GLUTAMATE CYCLASE, MITOCHONDRIAL"/>
    <property type="match status" value="1"/>
</dbReference>
<sequence length="275" mass="30251">MIKQCARVIRSEIRARRFCGPTSGLAAGYVQANIAMVPEKFADAFAEFCTLNNRACALLHRTEPGEYRMPELGDDIDIRTDVPRYLVHRQGREAQEVTDINDVWRDDLVTFALGCSFSFEEALIGAGLEVRNITEGRNVPMYRTQKPCEPAGPFHGNLVVSMRPFSSDSIALASDVSGRYPLVHGAPVHLGDPSELGVNDIAAPEYGEAVTVFPEEVMAFWACGVTAIEALRNAGLEFFITHAPGHMLITDRLNDALESLTDIRVLGWGERQTAV</sequence>
<proteinExistence type="inferred from homology"/>
<dbReference type="RefSeq" id="WP_207003241.1">
    <property type="nucleotide sequence ID" value="NZ_JAEKJR010000002.1"/>
</dbReference>
<keyword evidence="2" id="KW-0456">Lyase</keyword>
<dbReference type="NCBIfam" id="NF003969">
    <property type="entry name" value="PRK05463.1"/>
    <property type="match status" value="1"/>
</dbReference>
<keyword evidence="4" id="KW-1185">Reference proteome</keyword>
<dbReference type="InterPro" id="IPR016938">
    <property type="entry name" value="UPF0317"/>
</dbReference>
<evidence type="ECO:0000256" key="1">
    <source>
        <dbReference type="ARBA" id="ARBA00007896"/>
    </source>
</evidence>
<dbReference type="EMBL" id="JAEKJR010000002">
    <property type="protein sequence ID" value="MBN8431999.1"/>
    <property type="molecule type" value="Genomic_DNA"/>
</dbReference>
<comment type="similarity">
    <text evidence="1">Belongs to the D-glutamate cyclase family.</text>
</comment>
<gene>
    <name evidence="3" type="ORF">JF535_14195</name>
</gene>
<evidence type="ECO:0000256" key="2">
    <source>
        <dbReference type="ARBA" id="ARBA00023239"/>
    </source>
</evidence>
<dbReference type="InterPro" id="IPR038021">
    <property type="entry name" value="Putative_hydro-lyase"/>
</dbReference>
<dbReference type="Gene3D" id="3.30.2040.10">
    <property type="entry name" value="PSTPO5379-like domain"/>
    <property type="match status" value="1"/>
</dbReference>
<dbReference type="PIRSF" id="PIRSF029755">
    <property type="entry name" value="UCP029755"/>
    <property type="match status" value="1"/>
</dbReference>
<reference evidence="3 4" key="1">
    <citation type="submission" date="2020-12" db="EMBL/GenBank/DDBJ databases">
        <title>Oil enriched cultivation method for isolating marine PHA-producing bacteria.</title>
        <authorList>
            <person name="Zheng W."/>
            <person name="Yu S."/>
            <person name="Huang Y."/>
        </authorList>
    </citation>
    <scope>NUCLEOTIDE SEQUENCE [LARGE SCALE GENOMIC DNA]</scope>
    <source>
        <strain evidence="3 4">SN0-2</strain>
    </source>
</reference>
<evidence type="ECO:0000313" key="3">
    <source>
        <dbReference type="EMBL" id="MBN8431999.1"/>
    </source>
</evidence>
<dbReference type="Pfam" id="PF07286">
    <property type="entry name" value="D-Glu_cyclase"/>
    <property type="match status" value="1"/>
</dbReference>
<comment type="caution">
    <text evidence="3">The sequence shown here is derived from an EMBL/GenBank/DDBJ whole genome shotgun (WGS) entry which is preliminary data.</text>
</comment>
<dbReference type="InterPro" id="IPR009906">
    <property type="entry name" value="D-Glu_cyclase"/>
</dbReference>
<dbReference type="PANTHER" id="PTHR32022">
    <property type="entry name" value="D-GLUTAMATE CYCLASE, MITOCHONDRIAL"/>
    <property type="match status" value="1"/>
</dbReference>
<dbReference type="Proteomes" id="UP000664293">
    <property type="component" value="Unassembled WGS sequence"/>
</dbReference>
<protein>
    <submittedName>
        <fullName evidence="3">Hydro-lyase</fullName>
    </submittedName>
</protein>
<organism evidence="3 4">
    <name type="scientific">Microbulbifer salipaludis</name>
    <dbReference type="NCBI Taxonomy" id="187980"/>
    <lineage>
        <taxon>Bacteria</taxon>
        <taxon>Pseudomonadati</taxon>
        <taxon>Pseudomonadota</taxon>
        <taxon>Gammaproteobacteria</taxon>
        <taxon>Cellvibrionales</taxon>
        <taxon>Microbulbiferaceae</taxon>
        <taxon>Microbulbifer</taxon>
    </lineage>
</organism>
<dbReference type="Gene3D" id="3.40.1640.10">
    <property type="entry name" value="PSTPO5379-like"/>
    <property type="match status" value="1"/>
</dbReference>
<evidence type="ECO:0000313" key="4">
    <source>
        <dbReference type="Proteomes" id="UP000664293"/>
    </source>
</evidence>
<accession>A0ABS3EAA2</accession>
<dbReference type="SUPFAM" id="SSF160920">
    <property type="entry name" value="PSTPO5379-like"/>
    <property type="match status" value="1"/>
</dbReference>